<feature type="region of interest" description="Disordered" evidence="1">
    <location>
        <begin position="416"/>
        <end position="451"/>
    </location>
</feature>
<dbReference type="AlphaFoldDB" id="A0A232FDZ3"/>
<gene>
    <name evidence="2" type="ORF">TSAR_000206</name>
</gene>
<evidence type="ECO:0000256" key="1">
    <source>
        <dbReference type="SAM" id="MobiDB-lite"/>
    </source>
</evidence>
<dbReference type="EMBL" id="NNAY01000388">
    <property type="protein sequence ID" value="OXU28740.1"/>
    <property type="molecule type" value="Genomic_DNA"/>
</dbReference>
<name>A0A232FDZ3_9HYME</name>
<evidence type="ECO:0000313" key="2">
    <source>
        <dbReference type="EMBL" id="OXU28740.1"/>
    </source>
</evidence>
<proteinExistence type="predicted"/>
<feature type="region of interest" description="Disordered" evidence="1">
    <location>
        <begin position="162"/>
        <end position="242"/>
    </location>
</feature>
<keyword evidence="3" id="KW-1185">Reference proteome</keyword>
<protein>
    <recommendedName>
        <fullName evidence="4">Peptidase A2 domain-containing protein</fullName>
    </recommendedName>
</protein>
<sequence>MYGNTAGWADAFSNSASLPFHQTGNAIPEFEGKAAENFGAHIANYTSVEKLLHDITLHYAKIGIADQIYTQMRSIKQGPNKPVGECGLRVEKLFNRFMTIVESASDLSNSDRFLKDLSAAITTAIEFEGKQNSQDTGNAPLLTKLAAQVRIATAEEVVVSGEQKNASAGSNNNKNAKNAKGENKNGNGNNNGNDNGNKSNQKKDKNWNNKNRRDSSAESRKRDSDRDNKNNSDRQPPILSVNCPQLRKRTGKFFADSGADISVVKVGELAPCYPYDTPKNIKVQDVTHGTAVHVVSSNFPIENSGIIGWDLIHAHKGCVDADNKCPQLGDIKLPFEFAELVKIPARVKMVIGARVRNDDVNVKWVPLQNLHPNLLFSKFTDENINGRVYAECINISDTEVTIDTPTVELEEVETAITNSPPADEDGGADSDANSSAKIRRVINSDKHVEKY</sequence>
<feature type="compositionally biased region" description="Basic and acidic residues" evidence="1">
    <location>
        <begin position="201"/>
        <end position="232"/>
    </location>
</feature>
<feature type="compositionally biased region" description="Basic and acidic residues" evidence="1">
    <location>
        <begin position="442"/>
        <end position="451"/>
    </location>
</feature>
<evidence type="ECO:0000313" key="3">
    <source>
        <dbReference type="Proteomes" id="UP000215335"/>
    </source>
</evidence>
<comment type="caution">
    <text evidence="2">The sequence shown here is derived from an EMBL/GenBank/DDBJ whole genome shotgun (WGS) entry which is preliminary data.</text>
</comment>
<reference evidence="2 3" key="1">
    <citation type="journal article" date="2017" name="Curr. Biol.">
        <title>The Evolution of Venom by Co-option of Single-Copy Genes.</title>
        <authorList>
            <person name="Martinson E.O."/>
            <person name="Mrinalini"/>
            <person name="Kelkar Y.D."/>
            <person name="Chang C.H."/>
            <person name="Werren J.H."/>
        </authorList>
    </citation>
    <scope>NUCLEOTIDE SEQUENCE [LARGE SCALE GENOMIC DNA]</scope>
    <source>
        <strain evidence="2 3">Alberta</strain>
        <tissue evidence="2">Whole body</tissue>
    </source>
</reference>
<organism evidence="2 3">
    <name type="scientific">Trichomalopsis sarcophagae</name>
    <dbReference type="NCBI Taxonomy" id="543379"/>
    <lineage>
        <taxon>Eukaryota</taxon>
        <taxon>Metazoa</taxon>
        <taxon>Ecdysozoa</taxon>
        <taxon>Arthropoda</taxon>
        <taxon>Hexapoda</taxon>
        <taxon>Insecta</taxon>
        <taxon>Pterygota</taxon>
        <taxon>Neoptera</taxon>
        <taxon>Endopterygota</taxon>
        <taxon>Hymenoptera</taxon>
        <taxon>Apocrita</taxon>
        <taxon>Proctotrupomorpha</taxon>
        <taxon>Chalcidoidea</taxon>
        <taxon>Pteromalidae</taxon>
        <taxon>Pteromalinae</taxon>
        <taxon>Trichomalopsis</taxon>
    </lineage>
</organism>
<accession>A0A232FDZ3</accession>
<feature type="compositionally biased region" description="Low complexity" evidence="1">
    <location>
        <begin position="164"/>
        <end position="199"/>
    </location>
</feature>
<evidence type="ECO:0008006" key="4">
    <source>
        <dbReference type="Google" id="ProtNLM"/>
    </source>
</evidence>
<dbReference type="Proteomes" id="UP000215335">
    <property type="component" value="Unassembled WGS sequence"/>
</dbReference>